<dbReference type="RefSeq" id="WP_172155469.1">
    <property type="nucleotide sequence ID" value="NZ_CP053564.1"/>
</dbReference>
<sequence length="145" mass="15106">MNSSARRVVVALAAGALLSVAACSGTSVLDLEVGQCLTDTASDDQVSSVPVVECSEPHTGEIFALPQLPDGDFPGEQAISDQADQLCAGQAFQDYVGLPYQDSDIYYSTLVPSTDTWDDGDREIVCILAAQDGSSSTGSLRGANR</sequence>
<gene>
    <name evidence="3" type="ORF">HOP40_06105</name>
</gene>
<dbReference type="Pfam" id="PF13845">
    <property type="entry name" value="Septum_form"/>
    <property type="match status" value="1"/>
</dbReference>
<name>A0A6M6JGE0_9PSEU</name>
<keyword evidence="4" id="KW-1185">Reference proteome</keyword>
<keyword evidence="1" id="KW-0732">Signal</keyword>
<evidence type="ECO:0000313" key="4">
    <source>
        <dbReference type="Proteomes" id="UP000505377"/>
    </source>
</evidence>
<evidence type="ECO:0000256" key="1">
    <source>
        <dbReference type="SAM" id="SignalP"/>
    </source>
</evidence>
<dbReference type="AlphaFoldDB" id="A0A6M6JGE0"/>
<reference evidence="3 4" key="1">
    <citation type="submission" date="2020-05" db="EMBL/GenBank/DDBJ databases">
        <authorList>
            <person name="Mo P."/>
        </authorList>
    </citation>
    <scope>NUCLEOTIDE SEQUENCE [LARGE SCALE GENOMIC DNA]</scope>
    <source>
        <strain evidence="3 4">Gen01</strain>
    </source>
</reference>
<proteinExistence type="predicted"/>
<feature type="domain" description="Septum formation-related" evidence="2">
    <location>
        <begin position="34"/>
        <end position="135"/>
    </location>
</feature>
<evidence type="ECO:0000259" key="2">
    <source>
        <dbReference type="Pfam" id="PF13845"/>
    </source>
</evidence>
<dbReference type="KEGG" id="pbro:HOP40_06105"/>
<feature type="chain" id="PRO_5039525027" evidence="1">
    <location>
        <begin position="22"/>
        <end position="145"/>
    </location>
</feature>
<protein>
    <submittedName>
        <fullName evidence="3">Septum formation family protein</fullName>
    </submittedName>
</protein>
<organism evidence="3 4">
    <name type="scientific">Pseudonocardia broussonetiae</name>
    <dbReference type="NCBI Taxonomy" id="2736640"/>
    <lineage>
        <taxon>Bacteria</taxon>
        <taxon>Bacillati</taxon>
        <taxon>Actinomycetota</taxon>
        <taxon>Actinomycetes</taxon>
        <taxon>Pseudonocardiales</taxon>
        <taxon>Pseudonocardiaceae</taxon>
        <taxon>Pseudonocardia</taxon>
    </lineage>
</organism>
<dbReference type="PROSITE" id="PS51257">
    <property type="entry name" value="PROKAR_LIPOPROTEIN"/>
    <property type="match status" value="1"/>
</dbReference>
<feature type="signal peptide" evidence="1">
    <location>
        <begin position="1"/>
        <end position="21"/>
    </location>
</feature>
<dbReference type="InterPro" id="IPR026004">
    <property type="entry name" value="Septum_form"/>
</dbReference>
<accession>A0A6M6JGE0</accession>
<dbReference type="Proteomes" id="UP000505377">
    <property type="component" value="Chromosome"/>
</dbReference>
<dbReference type="EMBL" id="CP053564">
    <property type="protein sequence ID" value="QJY45439.1"/>
    <property type="molecule type" value="Genomic_DNA"/>
</dbReference>
<evidence type="ECO:0000313" key="3">
    <source>
        <dbReference type="EMBL" id="QJY45439.1"/>
    </source>
</evidence>